<dbReference type="Gene3D" id="3.40.50.1970">
    <property type="match status" value="1"/>
</dbReference>
<feature type="domain" description="Alcohol dehydrogenase iron-type/glycerol dehydrogenase GldA" evidence="2">
    <location>
        <begin position="15"/>
        <end position="158"/>
    </location>
</feature>
<dbReference type="Proteomes" id="UP001060164">
    <property type="component" value="Chromosome"/>
</dbReference>
<name>A0ABY5VJY6_9FIRM</name>
<evidence type="ECO:0000259" key="2">
    <source>
        <dbReference type="Pfam" id="PF00465"/>
    </source>
</evidence>
<evidence type="ECO:0000313" key="5">
    <source>
        <dbReference type="Proteomes" id="UP001060164"/>
    </source>
</evidence>
<dbReference type="EMBL" id="CP102290">
    <property type="protein sequence ID" value="UWP60478.1"/>
    <property type="molecule type" value="Genomic_DNA"/>
</dbReference>
<keyword evidence="5" id="KW-1185">Reference proteome</keyword>
<dbReference type="Pfam" id="PF25137">
    <property type="entry name" value="ADH_Fe_C"/>
    <property type="match status" value="1"/>
</dbReference>
<dbReference type="Pfam" id="PF00465">
    <property type="entry name" value="Fe-ADH"/>
    <property type="match status" value="1"/>
</dbReference>
<dbReference type="PROSITE" id="PS00913">
    <property type="entry name" value="ADH_IRON_1"/>
    <property type="match status" value="1"/>
</dbReference>
<organism evidence="4 5">
    <name type="scientific">Ruminococcus gauvreauii</name>
    <dbReference type="NCBI Taxonomy" id="438033"/>
    <lineage>
        <taxon>Bacteria</taxon>
        <taxon>Bacillati</taxon>
        <taxon>Bacillota</taxon>
        <taxon>Clostridia</taxon>
        <taxon>Eubacteriales</taxon>
        <taxon>Oscillospiraceae</taxon>
        <taxon>Ruminococcus</taxon>
    </lineage>
</organism>
<gene>
    <name evidence="4" type="ORF">NQ502_05430</name>
</gene>
<dbReference type="Gene3D" id="1.20.1090.10">
    <property type="entry name" value="Dehydroquinate synthase-like - alpha domain"/>
    <property type="match status" value="1"/>
</dbReference>
<protein>
    <submittedName>
        <fullName evidence="4">Iron-containing alcohol dehydrogenase</fullName>
    </submittedName>
</protein>
<accession>A0ABY5VJY6</accession>
<evidence type="ECO:0000259" key="3">
    <source>
        <dbReference type="Pfam" id="PF25137"/>
    </source>
</evidence>
<dbReference type="CDD" id="cd08180">
    <property type="entry name" value="PDD"/>
    <property type="match status" value="1"/>
</dbReference>
<proteinExistence type="predicted"/>
<dbReference type="InterPro" id="IPR039697">
    <property type="entry name" value="Alcohol_dehydrogenase_Fe"/>
</dbReference>
<feature type="domain" description="Fe-containing alcohol dehydrogenase-like C-terminal" evidence="3">
    <location>
        <begin position="170"/>
        <end position="373"/>
    </location>
</feature>
<evidence type="ECO:0000256" key="1">
    <source>
        <dbReference type="ARBA" id="ARBA00023002"/>
    </source>
</evidence>
<dbReference type="SUPFAM" id="SSF56796">
    <property type="entry name" value="Dehydroquinate synthase-like"/>
    <property type="match status" value="1"/>
</dbReference>
<dbReference type="InterPro" id="IPR056798">
    <property type="entry name" value="ADH_Fe_C"/>
</dbReference>
<dbReference type="InterPro" id="IPR018211">
    <property type="entry name" value="ADH_Fe_CS"/>
</dbReference>
<sequence length="377" mass="40967">MEQFSLKTEIIIGGADLKELLKDIQRVFIVTDGFMAESGKISYVTKQLEDAGITYGVFSEVRADPDIATVAKGMEQMETLEPQAVIAFGGGSPIDAAKAMVFFAQKQKTETECRFIAIPTTSGTGSEVSRFAVISDPLKEAKYPLTDDALRADIAVLDASLTLSVPPGVTADTGIDVLTHAMEAFVSETANDFTDAAAEKAIRMVHENLLEVFLHPDNRYARQKMHNASCLAGIAFSSGGLGINHSMAHTLGAHFHLPHGKVNGILMPYVISYNSGYREGLNKAAGRYALIARMMGVENSDCRQSVFNLIRLIRQYRKQLNIPNTIAEAGVTPDEFEESLREMAQAACADGCTKTNPRKCTADDLVGIFRNAYDGRL</sequence>
<dbReference type="PANTHER" id="PTHR11496:SF83">
    <property type="entry name" value="HYDROXYACID-OXOACID TRANSHYDROGENASE, MITOCHONDRIAL"/>
    <property type="match status" value="1"/>
</dbReference>
<evidence type="ECO:0000313" key="4">
    <source>
        <dbReference type="EMBL" id="UWP60478.1"/>
    </source>
</evidence>
<keyword evidence="1" id="KW-0560">Oxidoreductase</keyword>
<reference evidence="4" key="1">
    <citation type="journal article" date="2022" name="Cell">
        <title>Design, construction, and in vivo augmentation of a complex gut microbiome.</title>
        <authorList>
            <person name="Cheng A.G."/>
            <person name="Ho P.Y."/>
            <person name="Aranda-Diaz A."/>
            <person name="Jain S."/>
            <person name="Yu F.B."/>
            <person name="Meng X."/>
            <person name="Wang M."/>
            <person name="Iakiviak M."/>
            <person name="Nagashima K."/>
            <person name="Zhao A."/>
            <person name="Murugkar P."/>
            <person name="Patil A."/>
            <person name="Atabakhsh K."/>
            <person name="Weakley A."/>
            <person name="Yan J."/>
            <person name="Brumbaugh A.R."/>
            <person name="Higginbottom S."/>
            <person name="Dimas A."/>
            <person name="Shiver A.L."/>
            <person name="Deutschbauer A."/>
            <person name="Neff N."/>
            <person name="Sonnenburg J.L."/>
            <person name="Huang K.C."/>
            <person name="Fischbach M.A."/>
        </authorList>
    </citation>
    <scope>NUCLEOTIDE SEQUENCE</scope>
    <source>
        <strain evidence="4">DSM 19829</strain>
    </source>
</reference>
<dbReference type="PANTHER" id="PTHR11496">
    <property type="entry name" value="ALCOHOL DEHYDROGENASE"/>
    <property type="match status" value="1"/>
</dbReference>
<dbReference type="InterPro" id="IPR001670">
    <property type="entry name" value="ADH_Fe/GldA"/>
</dbReference>
<dbReference type="RefSeq" id="WP_044983338.1">
    <property type="nucleotide sequence ID" value="NZ_CABLBR010000019.1"/>
</dbReference>